<dbReference type="Pfam" id="PF00400">
    <property type="entry name" value="WD40"/>
    <property type="match status" value="8"/>
</dbReference>
<evidence type="ECO:0000256" key="3">
    <source>
        <dbReference type="ARBA" id="ARBA00022490"/>
    </source>
</evidence>
<dbReference type="PANTHER" id="PTHR13720:SF14">
    <property type="entry name" value="CILIA- AND FLAGELLA-ASSOCIATED PROTEIN 52"/>
    <property type="match status" value="1"/>
</dbReference>
<dbReference type="GO" id="GO:0031514">
    <property type="term" value="C:motile cilium"/>
    <property type="evidence" value="ECO:0007669"/>
    <property type="project" value="UniProtKB-SubCell"/>
</dbReference>
<evidence type="ECO:0000313" key="13">
    <source>
        <dbReference type="Proteomes" id="UP000001357"/>
    </source>
</evidence>
<feature type="repeat" description="WD" evidence="11">
    <location>
        <begin position="408"/>
        <end position="441"/>
    </location>
</feature>
<keyword evidence="13" id="KW-1185">Reference proteome</keyword>
<dbReference type="FunFam" id="2.130.10.10:FF:000207">
    <property type="entry name" value="Cilia- and flagella-associated protein 52"/>
    <property type="match status" value="1"/>
</dbReference>
<dbReference type="SMART" id="SM00320">
    <property type="entry name" value="WD40"/>
    <property type="match status" value="11"/>
</dbReference>
<dbReference type="KEGG" id="mbr:MONBRDRAFT_17788"/>
<evidence type="ECO:0000256" key="7">
    <source>
        <dbReference type="ARBA" id="ARBA00023069"/>
    </source>
</evidence>
<dbReference type="InterPro" id="IPR015943">
    <property type="entry name" value="WD40/YVTN_repeat-like_dom_sf"/>
</dbReference>
<dbReference type="RefSeq" id="XP_001743512.1">
    <property type="nucleotide sequence ID" value="XM_001743460.1"/>
</dbReference>
<evidence type="ECO:0000256" key="8">
    <source>
        <dbReference type="ARBA" id="ARBA00023273"/>
    </source>
</evidence>
<dbReference type="PROSITE" id="PS50294">
    <property type="entry name" value="WD_REPEATS_REGION"/>
    <property type="match status" value="2"/>
</dbReference>
<dbReference type="PANTHER" id="PTHR13720">
    <property type="entry name" value="WD-40 REPEAT PROTEIN"/>
    <property type="match status" value="1"/>
</dbReference>
<keyword evidence="7" id="KW-0969">Cilium</keyword>
<evidence type="ECO:0000313" key="12">
    <source>
        <dbReference type="EMBL" id="EDQ92226.1"/>
    </source>
</evidence>
<feature type="repeat" description="WD" evidence="11">
    <location>
        <begin position="452"/>
        <end position="486"/>
    </location>
</feature>
<comment type="subcellular location">
    <subcellularLocation>
        <location evidence="1">Cell projection</location>
        <location evidence="1">Cilium</location>
        <location evidence="1">Flagellum</location>
    </subcellularLocation>
    <subcellularLocation>
        <location evidence="2">Cytoplasm</location>
    </subcellularLocation>
</comment>
<dbReference type="GeneID" id="5888279"/>
<dbReference type="STRING" id="81824.A9URD8"/>
<keyword evidence="8" id="KW-0966">Cell projection</keyword>
<dbReference type="InterPro" id="IPR019775">
    <property type="entry name" value="WD40_repeat_CS"/>
</dbReference>
<dbReference type="PROSITE" id="PS00678">
    <property type="entry name" value="WD_REPEATS_1"/>
    <property type="match status" value="2"/>
</dbReference>
<organism evidence="12 13">
    <name type="scientific">Monosiga brevicollis</name>
    <name type="common">Choanoflagellate</name>
    <dbReference type="NCBI Taxonomy" id="81824"/>
    <lineage>
        <taxon>Eukaryota</taxon>
        <taxon>Choanoflagellata</taxon>
        <taxon>Craspedida</taxon>
        <taxon>Salpingoecidae</taxon>
        <taxon>Monosiga</taxon>
    </lineage>
</organism>
<accession>A9URD8</accession>
<sequence>MALYPSLSPSLASLPGLLAGKIHEGLKLHPSGNFLIYPLGCTVVVEAVGDAAEQTFLQGHTDHVSCLAVSKSGRYIASGQVTHPGYKADVIVWDFETRTRVHTLSLHQVEVIDLAFSPTERFLLTLGGIDDGSLALWDLQTGKAVAGRPTSDTAGGHAKSVAFCNSSDLTFVSAGHQTIRVWDVHPHTLALNPANCALRTLRTVFNSVLISDSDQMAYCCSERGDVISINIEHRVLKNIGPEKTKFSLGVQTMVFLDDGHMLIGAGDGTLAVLTTDTFKVVKSTKLADGISSIALQGKKCFVGTQGCDIFELNLADLSVQPRVICDPSGINDVEFPSESSEIFVTCSNNSIRIWHTPTGKQLKKIEVPGVTCTTTAIRADGAQIISGWTDGKIRAFGPETGKLQFEINNAHNKGVTALAITHNSAMVVSGGGDGQVRLWRVGPSTQTLIETMKEHKSAVRDIRIRQDDSECVSASADGSCIVWDLQRFVRNQVLFASTSFAQVRYHPEEVQLLTVGSDRKAHYWEAFDGSLIREIETSTAALNALDISSDGLHFVVGGDDRLLKVFSYNEGELTHIGQGHSDNITAAAVDPFQRYIVSVTASGSIFRWAYPHEQLA</sequence>
<dbReference type="FunCoup" id="A9URD8">
    <property type="interactions" value="41"/>
</dbReference>
<evidence type="ECO:0000256" key="4">
    <source>
        <dbReference type="ARBA" id="ARBA00022574"/>
    </source>
</evidence>
<dbReference type="SUPFAM" id="SSF50978">
    <property type="entry name" value="WD40 repeat-like"/>
    <property type="match status" value="1"/>
</dbReference>
<dbReference type="AlphaFoldDB" id="A9URD8"/>
<dbReference type="InParanoid" id="A9URD8"/>
<dbReference type="GO" id="GO:0005930">
    <property type="term" value="C:axoneme"/>
    <property type="evidence" value="ECO:0007669"/>
    <property type="project" value="UniProtKB-ARBA"/>
</dbReference>
<keyword evidence="4 11" id="KW-0853">WD repeat</keyword>
<dbReference type="Proteomes" id="UP000001357">
    <property type="component" value="Unassembled WGS sequence"/>
</dbReference>
<dbReference type="InterPro" id="IPR001680">
    <property type="entry name" value="WD40_rpt"/>
</dbReference>
<keyword evidence="5" id="KW-0677">Repeat</keyword>
<dbReference type="InterPro" id="IPR036322">
    <property type="entry name" value="WD40_repeat_dom_sf"/>
</dbReference>
<dbReference type="Gene3D" id="2.130.10.10">
    <property type="entry name" value="YVTN repeat-like/Quinoprotein amine dehydrogenase"/>
    <property type="match status" value="3"/>
</dbReference>
<dbReference type="eggNOG" id="KOG0266">
    <property type="taxonomic scope" value="Eukaryota"/>
</dbReference>
<dbReference type="SUPFAM" id="SSF50998">
    <property type="entry name" value="Quinoprotein alcohol dehydrogenase-like"/>
    <property type="match status" value="1"/>
</dbReference>
<keyword evidence="3" id="KW-0963">Cytoplasm</keyword>
<evidence type="ECO:0000256" key="10">
    <source>
        <dbReference type="ARBA" id="ARBA00029552"/>
    </source>
</evidence>
<feature type="repeat" description="WD" evidence="11">
    <location>
        <begin position="104"/>
        <end position="147"/>
    </location>
</feature>
<dbReference type="InterPro" id="IPR050630">
    <property type="entry name" value="WD_repeat_EMAP"/>
</dbReference>
<dbReference type="PROSITE" id="PS50082">
    <property type="entry name" value="WD_REPEATS_2"/>
    <property type="match status" value="3"/>
</dbReference>
<evidence type="ECO:0000256" key="2">
    <source>
        <dbReference type="ARBA" id="ARBA00004496"/>
    </source>
</evidence>
<evidence type="ECO:0000256" key="1">
    <source>
        <dbReference type="ARBA" id="ARBA00004230"/>
    </source>
</evidence>
<dbReference type="InterPro" id="IPR011047">
    <property type="entry name" value="Quinoprotein_ADH-like_sf"/>
</dbReference>
<dbReference type="FunFam" id="2.130.10.10:FF:001320">
    <property type="entry name" value="Predicted protein"/>
    <property type="match status" value="1"/>
</dbReference>
<protein>
    <recommendedName>
        <fullName evidence="10">Cilia- and flagella-associated protein 52</fullName>
    </recommendedName>
</protein>
<name>A9URD8_MONBE</name>
<evidence type="ECO:0000256" key="9">
    <source>
        <dbReference type="ARBA" id="ARBA00029456"/>
    </source>
</evidence>
<gene>
    <name evidence="12" type="ORF">MONBRDRAFT_17788</name>
</gene>
<dbReference type="OMA" id="RIMVYNF"/>
<evidence type="ECO:0000256" key="6">
    <source>
        <dbReference type="ARBA" id="ARBA00022846"/>
    </source>
</evidence>
<comment type="similarity">
    <text evidence="9">Belongs to the CFAP52 family.</text>
</comment>
<evidence type="ECO:0000256" key="11">
    <source>
        <dbReference type="PROSITE-ProRule" id="PRU00221"/>
    </source>
</evidence>
<keyword evidence="6" id="KW-0282">Flagellum</keyword>
<proteinExistence type="inferred from homology"/>
<dbReference type="EMBL" id="CH991544">
    <property type="protein sequence ID" value="EDQ92226.1"/>
    <property type="molecule type" value="Genomic_DNA"/>
</dbReference>
<reference evidence="12 13" key="1">
    <citation type="journal article" date="2008" name="Nature">
        <title>The genome of the choanoflagellate Monosiga brevicollis and the origin of metazoans.</title>
        <authorList>
            <consortium name="JGI Sequencing"/>
            <person name="King N."/>
            <person name="Westbrook M.J."/>
            <person name="Young S.L."/>
            <person name="Kuo A."/>
            <person name="Abedin M."/>
            <person name="Chapman J."/>
            <person name="Fairclough S."/>
            <person name="Hellsten U."/>
            <person name="Isogai Y."/>
            <person name="Letunic I."/>
            <person name="Marr M."/>
            <person name="Pincus D."/>
            <person name="Putnam N."/>
            <person name="Rokas A."/>
            <person name="Wright K.J."/>
            <person name="Zuzow R."/>
            <person name="Dirks W."/>
            <person name="Good M."/>
            <person name="Goodstein D."/>
            <person name="Lemons D."/>
            <person name="Li W."/>
            <person name="Lyons J.B."/>
            <person name="Morris A."/>
            <person name="Nichols S."/>
            <person name="Richter D.J."/>
            <person name="Salamov A."/>
            <person name="Bork P."/>
            <person name="Lim W.A."/>
            <person name="Manning G."/>
            <person name="Miller W.T."/>
            <person name="McGinnis W."/>
            <person name="Shapiro H."/>
            <person name="Tjian R."/>
            <person name="Grigoriev I.V."/>
            <person name="Rokhsar D."/>
        </authorList>
    </citation>
    <scope>NUCLEOTIDE SEQUENCE [LARGE SCALE GENOMIC DNA]</scope>
    <source>
        <strain evidence="13">MX1 / ATCC 50154</strain>
    </source>
</reference>
<evidence type="ECO:0000256" key="5">
    <source>
        <dbReference type="ARBA" id="ARBA00022737"/>
    </source>
</evidence>